<organism evidence="2 3">
    <name type="scientific">Nadsonia fulvescens var. elongata DSM 6958</name>
    <dbReference type="NCBI Taxonomy" id="857566"/>
    <lineage>
        <taxon>Eukaryota</taxon>
        <taxon>Fungi</taxon>
        <taxon>Dikarya</taxon>
        <taxon>Ascomycota</taxon>
        <taxon>Saccharomycotina</taxon>
        <taxon>Dipodascomycetes</taxon>
        <taxon>Dipodascales</taxon>
        <taxon>Dipodascales incertae sedis</taxon>
        <taxon>Nadsonia</taxon>
    </lineage>
</organism>
<feature type="region of interest" description="Disordered" evidence="1">
    <location>
        <begin position="1"/>
        <end position="24"/>
    </location>
</feature>
<feature type="region of interest" description="Disordered" evidence="1">
    <location>
        <begin position="331"/>
        <end position="379"/>
    </location>
</feature>
<evidence type="ECO:0000256" key="1">
    <source>
        <dbReference type="SAM" id="MobiDB-lite"/>
    </source>
</evidence>
<keyword evidence="3" id="KW-1185">Reference proteome</keyword>
<feature type="compositionally biased region" description="Basic and acidic residues" evidence="1">
    <location>
        <begin position="334"/>
        <end position="343"/>
    </location>
</feature>
<dbReference type="Proteomes" id="UP000095009">
    <property type="component" value="Unassembled WGS sequence"/>
</dbReference>
<sequence length="433" mass="47718">MPSTPSEIIDTYPNNHLENRANNDTYNHRPCNTCHPLENPKIRRKSINIASIDPIFPNGKRSVSENGGDDPYRERGSYCSDDSALSTCRENNYKKTAAESTANIFQPSYATPPGSQHLHSGLGLDSNQYQYQLTHPQPTNEISFVQTPRITSNPTHYPLDYHQLGITGHTEDMDELGHIYKVQSKTTQTSSTNKYLGHRNPMLASMPGSRSESPLNRTGLPPHLTDPDFKLPPPGHSAEKRLAYRRLKQLSHDPNHCDLGPAVVLVEAETVCSKPTLNVTSRCNSPAITPHSNTSSNYSKSNYNYLEHTSGGFPSPKSASKQNLRAQTLSPCHSADKNNDHHLGLYTINPNKQSTSLPGTPIATSHNSDSNGSSFKPGTRMRGAVPHVNKKAEIFAAKIASAMAVHETLNDDDNDSESFIFEWPSLPPSTMMP</sequence>
<feature type="region of interest" description="Disordered" evidence="1">
    <location>
        <begin position="57"/>
        <end position="79"/>
    </location>
</feature>
<proteinExistence type="predicted"/>
<evidence type="ECO:0000313" key="3">
    <source>
        <dbReference type="Proteomes" id="UP000095009"/>
    </source>
</evidence>
<dbReference type="AlphaFoldDB" id="A0A1E3PFE9"/>
<feature type="compositionally biased region" description="Polar residues" evidence="1">
    <location>
        <begin position="348"/>
        <end position="376"/>
    </location>
</feature>
<reference evidence="2 3" key="1">
    <citation type="journal article" date="2016" name="Proc. Natl. Acad. Sci. U.S.A.">
        <title>Comparative genomics of biotechnologically important yeasts.</title>
        <authorList>
            <person name="Riley R."/>
            <person name="Haridas S."/>
            <person name="Wolfe K.H."/>
            <person name="Lopes M.R."/>
            <person name="Hittinger C.T."/>
            <person name="Goeker M."/>
            <person name="Salamov A.A."/>
            <person name="Wisecaver J.H."/>
            <person name="Long T.M."/>
            <person name="Calvey C.H."/>
            <person name="Aerts A.L."/>
            <person name="Barry K.W."/>
            <person name="Choi C."/>
            <person name="Clum A."/>
            <person name="Coughlan A.Y."/>
            <person name="Deshpande S."/>
            <person name="Douglass A.P."/>
            <person name="Hanson S.J."/>
            <person name="Klenk H.-P."/>
            <person name="LaButti K.M."/>
            <person name="Lapidus A."/>
            <person name="Lindquist E.A."/>
            <person name="Lipzen A.M."/>
            <person name="Meier-Kolthoff J.P."/>
            <person name="Ohm R.A."/>
            <person name="Otillar R.P."/>
            <person name="Pangilinan J.L."/>
            <person name="Peng Y."/>
            <person name="Rokas A."/>
            <person name="Rosa C.A."/>
            <person name="Scheuner C."/>
            <person name="Sibirny A.A."/>
            <person name="Slot J.C."/>
            <person name="Stielow J.B."/>
            <person name="Sun H."/>
            <person name="Kurtzman C.P."/>
            <person name="Blackwell M."/>
            <person name="Grigoriev I.V."/>
            <person name="Jeffries T.W."/>
        </authorList>
    </citation>
    <scope>NUCLEOTIDE SEQUENCE [LARGE SCALE GENOMIC DNA]</scope>
    <source>
        <strain evidence="2 3">DSM 6958</strain>
    </source>
</reference>
<gene>
    <name evidence="2" type="ORF">NADFUDRAFT_83728</name>
</gene>
<dbReference type="EMBL" id="KV454412">
    <property type="protein sequence ID" value="ODQ64156.1"/>
    <property type="molecule type" value="Genomic_DNA"/>
</dbReference>
<protein>
    <submittedName>
        <fullName evidence="2">Uncharacterized protein</fullName>
    </submittedName>
</protein>
<accession>A0A1E3PFE9</accession>
<name>A0A1E3PFE9_9ASCO</name>
<evidence type="ECO:0000313" key="2">
    <source>
        <dbReference type="EMBL" id="ODQ64156.1"/>
    </source>
</evidence>
<feature type="region of interest" description="Disordered" evidence="1">
    <location>
        <begin position="204"/>
        <end position="232"/>
    </location>
</feature>